<dbReference type="AlphaFoldDB" id="A0A2N9JEF9"/>
<gene>
    <name evidence="2" type="ORF">MPLG2_0819</name>
</gene>
<feature type="compositionally biased region" description="Polar residues" evidence="1">
    <location>
        <begin position="1"/>
        <end position="19"/>
    </location>
</feature>
<organism evidence="2 3">
    <name type="scientific">Micropruina glycogenica</name>
    <dbReference type="NCBI Taxonomy" id="75385"/>
    <lineage>
        <taxon>Bacteria</taxon>
        <taxon>Bacillati</taxon>
        <taxon>Actinomycetota</taxon>
        <taxon>Actinomycetes</taxon>
        <taxon>Propionibacteriales</taxon>
        <taxon>Nocardioidaceae</taxon>
        <taxon>Micropruina</taxon>
    </lineage>
</organism>
<dbReference type="KEGG" id="mgg:MPLG2_0819"/>
<dbReference type="RefSeq" id="WP_158680850.1">
    <property type="nucleotide sequence ID" value="NZ_BAAAGO010000041.1"/>
</dbReference>
<evidence type="ECO:0000256" key="1">
    <source>
        <dbReference type="SAM" id="MobiDB-lite"/>
    </source>
</evidence>
<evidence type="ECO:0000313" key="3">
    <source>
        <dbReference type="Proteomes" id="UP000238164"/>
    </source>
</evidence>
<proteinExistence type="predicted"/>
<dbReference type="EMBL" id="LT985188">
    <property type="protein sequence ID" value="SPD85855.1"/>
    <property type="molecule type" value="Genomic_DNA"/>
</dbReference>
<name>A0A2N9JEF9_9ACTN</name>
<feature type="region of interest" description="Disordered" evidence="1">
    <location>
        <begin position="1"/>
        <end position="22"/>
    </location>
</feature>
<dbReference type="Proteomes" id="UP000238164">
    <property type="component" value="Chromosome 1"/>
</dbReference>
<protein>
    <submittedName>
        <fullName evidence="2">Uncharacterized protein</fullName>
    </submittedName>
</protein>
<accession>A0A2N9JEF9</accession>
<keyword evidence="3" id="KW-1185">Reference proteome</keyword>
<sequence length="55" mass="6280">MSTDQPQHSTNQTESSTEPMTRVRVDLVYGEGEMRRPMREDADFARLVRDGLGQP</sequence>
<evidence type="ECO:0000313" key="2">
    <source>
        <dbReference type="EMBL" id="SPD85855.1"/>
    </source>
</evidence>
<reference evidence="2 3" key="1">
    <citation type="submission" date="2018-02" db="EMBL/GenBank/DDBJ databases">
        <authorList>
            <person name="Cohen D.B."/>
            <person name="Kent A.D."/>
        </authorList>
    </citation>
    <scope>NUCLEOTIDE SEQUENCE [LARGE SCALE GENOMIC DNA]</scope>
    <source>
        <strain evidence="2">1</strain>
    </source>
</reference>